<sequence length="300" mass="34083">MTEKPTYCGFIAIVGRPNIGKSTLFNRLIGKKISITSSKPHTTHHRIIGVHNAGGYQAIYIDTPGLCTPENNIMHNMMRRHALHAINNVVLVIFMIEGVCWTTSDERILNNLLDTQSILLVINKLDRISNKSLLLPHLQTLNKKRKFIGIIPISAKTGDNIDVIHNTIRQYLPKEKHFFPQEYITNCSQKFMASEIMREKIMRGCGAELPYSISVNIEKFIINTRGMLMIYALILVQNEGHKKIIIGVQGSKIKIIGTLARKSMEEAFGRKVYLESWVKVKDNWVDHISVSHNLGHVNHL</sequence>
<dbReference type="InterPro" id="IPR027417">
    <property type="entry name" value="P-loop_NTPase"/>
</dbReference>
<dbReference type="InterPro" id="IPR030388">
    <property type="entry name" value="G_ERA_dom"/>
</dbReference>
<protein>
    <recommendedName>
        <fullName evidence="2 7">GTPase Era</fullName>
    </recommendedName>
</protein>
<dbReference type="InterPro" id="IPR015946">
    <property type="entry name" value="KH_dom-like_a/b"/>
</dbReference>
<evidence type="ECO:0000313" key="10">
    <source>
        <dbReference type="EMBL" id="VFP82828.1"/>
    </source>
</evidence>
<keyword evidence="7" id="KW-0963">Cytoplasm</keyword>
<feature type="region of interest" description="G2" evidence="8">
    <location>
        <begin position="41"/>
        <end position="45"/>
    </location>
</feature>
<dbReference type="HAMAP" id="MF_00367">
    <property type="entry name" value="GTPase_Era"/>
    <property type="match status" value="1"/>
</dbReference>
<dbReference type="NCBIfam" id="TIGR00231">
    <property type="entry name" value="small_GTP"/>
    <property type="match status" value="1"/>
</dbReference>
<comment type="subunit">
    <text evidence="7">Monomer.</text>
</comment>
<reference evidence="10 11" key="1">
    <citation type="submission" date="2019-02" db="EMBL/GenBank/DDBJ databases">
        <authorList>
            <person name="Manzano-Marin A."/>
            <person name="Manzano-Marin A."/>
        </authorList>
    </citation>
    <scope>NUCLEOTIDE SEQUENCE [LARGE SCALE GENOMIC DNA]</scope>
    <source>
        <strain evidence="10 11">ErCikochiana</strain>
    </source>
</reference>
<dbReference type="Proteomes" id="UP000294368">
    <property type="component" value="Chromosome"/>
</dbReference>
<dbReference type="Gene3D" id="3.30.300.20">
    <property type="match status" value="1"/>
</dbReference>
<dbReference type="Pfam" id="PF01926">
    <property type="entry name" value="MMR_HSR1"/>
    <property type="match status" value="1"/>
</dbReference>
<keyword evidence="6 7" id="KW-0342">GTP-binding</keyword>
<evidence type="ECO:0000256" key="7">
    <source>
        <dbReference type="HAMAP-Rule" id="MF_00367"/>
    </source>
</evidence>
<evidence type="ECO:0000256" key="3">
    <source>
        <dbReference type="ARBA" id="ARBA00022517"/>
    </source>
</evidence>
<name>A0A451D970_9GAMM</name>
<dbReference type="PANTHER" id="PTHR42698:SF1">
    <property type="entry name" value="GTPASE ERA, MITOCHONDRIAL"/>
    <property type="match status" value="1"/>
</dbReference>
<feature type="binding site" evidence="7">
    <location>
        <begin position="123"/>
        <end position="126"/>
    </location>
    <ligand>
        <name>GTP</name>
        <dbReference type="ChEBI" id="CHEBI:37565"/>
    </ligand>
</feature>
<feature type="region of interest" description="G1" evidence="8">
    <location>
        <begin position="15"/>
        <end position="22"/>
    </location>
</feature>
<dbReference type="GO" id="GO:0003924">
    <property type="term" value="F:GTPase activity"/>
    <property type="evidence" value="ECO:0007669"/>
    <property type="project" value="UniProtKB-UniRule"/>
</dbReference>
<dbReference type="InterPro" id="IPR009019">
    <property type="entry name" value="KH_sf_prok-type"/>
</dbReference>
<dbReference type="GO" id="GO:0005525">
    <property type="term" value="F:GTP binding"/>
    <property type="evidence" value="ECO:0007669"/>
    <property type="project" value="UniProtKB-UniRule"/>
</dbReference>
<feature type="binding site" evidence="7">
    <location>
        <begin position="62"/>
        <end position="66"/>
    </location>
    <ligand>
        <name>GTP</name>
        <dbReference type="ChEBI" id="CHEBI:37565"/>
    </ligand>
</feature>
<dbReference type="AlphaFoldDB" id="A0A451D970"/>
<dbReference type="GO" id="GO:0005886">
    <property type="term" value="C:plasma membrane"/>
    <property type="evidence" value="ECO:0007669"/>
    <property type="project" value="UniProtKB-SubCell"/>
</dbReference>
<evidence type="ECO:0000256" key="5">
    <source>
        <dbReference type="ARBA" id="ARBA00022884"/>
    </source>
</evidence>
<dbReference type="NCBIfam" id="TIGR00436">
    <property type="entry name" value="era"/>
    <property type="match status" value="1"/>
</dbReference>
<accession>A0A451D970</accession>
<evidence type="ECO:0000313" key="11">
    <source>
        <dbReference type="Proteomes" id="UP000294368"/>
    </source>
</evidence>
<evidence type="ECO:0000256" key="1">
    <source>
        <dbReference type="ARBA" id="ARBA00007921"/>
    </source>
</evidence>
<dbReference type="CDD" id="cd04163">
    <property type="entry name" value="Era"/>
    <property type="match status" value="1"/>
</dbReference>
<dbReference type="NCBIfam" id="NF000908">
    <property type="entry name" value="PRK00089.1"/>
    <property type="match status" value="1"/>
</dbReference>
<evidence type="ECO:0000256" key="2">
    <source>
        <dbReference type="ARBA" id="ARBA00020484"/>
    </source>
</evidence>
<dbReference type="SUPFAM" id="SSF54814">
    <property type="entry name" value="Prokaryotic type KH domain (KH-domain type II)"/>
    <property type="match status" value="1"/>
</dbReference>
<dbReference type="GO" id="GO:0070181">
    <property type="term" value="F:small ribosomal subunit rRNA binding"/>
    <property type="evidence" value="ECO:0007669"/>
    <property type="project" value="UniProtKB-UniRule"/>
</dbReference>
<dbReference type="EMBL" id="LR217715">
    <property type="protein sequence ID" value="VFP82828.1"/>
    <property type="molecule type" value="Genomic_DNA"/>
</dbReference>
<organism evidence="10 11">
    <name type="scientific">Candidatus Erwinia haradaeae</name>
    <dbReference type="NCBI Taxonomy" id="1922217"/>
    <lineage>
        <taxon>Bacteria</taxon>
        <taxon>Pseudomonadati</taxon>
        <taxon>Pseudomonadota</taxon>
        <taxon>Gammaproteobacteria</taxon>
        <taxon>Enterobacterales</taxon>
        <taxon>Erwiniaceae</taxon>
        <taxon>Erwinia</taxon>
    </lineage>
</organism>
<feature type="region of interest" description="G3" evidence="8">
    <location>
        <begin position="62"/>
        <end position="65"/>
    </location>
</feature>
<gene>
    <name evidence="7 10" type="primary">era</name>
    <name evidence="10" type="ORF">ERCIKOCA2762_077</name>
</gene>
<keyword evidence="4 7" id="KW-0547">Nucleotide-binding</keyword>
<keyword evidence="7" id="KW-1003">Cell membrane</keyword>
<dbReference type="PROSITE" id="PS51713">
    <property type="entry name" value="G_ERA"/>
    <property type="match status" value="1"/>
</dbReference>
<feature type="binding site" evidence="7">
    <location>
        <begin position="15"/>
        <end position="22"/>
    </location>
    <ligand>
        <name>GTP</name>
        <dbReference type="ChEBI" id="CHEBI:37565"/>
    </ligand>
</feature>
<comment type="function">
    <text evidence="7">An essential GTPase that binds both GDP and GTP, with rapid nucleotide exchange. Plays a role in 16S rRNA processing and 30S ribosomal subunit biogenesis and possibly also in cell cycle regulation and energy metabolism.</text>
</comment>
<dbReference type="GO" id="GO:0005829">
    <property type="term" value="C:cytosol"/>
    <property type="evidence" value="ECO:0007669"/>
    <property type="project" value="TreeGrafter"/>
</dbReference>
<keyword evidence="7" id="KW-0472">Membrane</keyword>
<dbReference type="InterPro" id="IPR006073">
    <property type="entry name" value="GTP-bd"/>
</dbReference>
<evidence type="ECO:0000259" key="9">
    <source>
        <dbReference type="PROSITE" id="PS51713"/>
    </source>
</evidence>
<keyword evidence="5 7" id="KW-0694">RNA-binding</keyword>
<keyword evidence="7" id="KW-0699">rRNA-binding</keyword>
<dbReference type="RefSeq" id="WP_157988259.1">
    <property type="nucleotide sequence ID" value="NZ_LR217715.1"/>
</dbReference>
<dbReference type="InterPro" id="IPR005225">
    <property type="entry name" value="Small_GTP-bd"/>
</dbReference>
<dbReference type="GO" id="GO:0000028">
    <property type="term" value="P:ribosomal small subunit assembly"/>
    <property type="evidence" value="ECO:0007669"/>
    <property type="project" value="TreeGrafter"/>
</dbReference>
<dbReference type="InterPro" id="IPR004044">
    <property type="entry name" value="KH_dom_type_2"/>
</dbReference>
<comment type="subcellular location">
    <subcellularLocation>
        <location evidence="7">Cytoplasm</location>
    </subcellularLocation>
    <subcellularLocation>
        <location evidence="7">Cell membrane</location>
        <topology evidence="7">Peripheral membrane protein</topology>
    </subcellularLocation>
</comment>
<comment type="similarity">
    <text evidence="1 7 8">Belongs to the TRAFAC class TrmE-Era-EngA-EngB-Septin-like GTPase superfamily. Era GTPase family.</text>
</comment>
<evidence type="ECO:0000256" key="4">
    <source>
        <dbReference type="ARBA" id="ARBA00022741"/>
    </source>
</evidence>
<keyword evidence="3 7" id="KW-0690">Ribosome biogenesis</keyword>
<dbReference type="InterPro" id="IPR005662">
    <property type="entry name" value="GTPase_Era-like"/>
</dbReference>
<feature type="region of interest" description="G5" evidence="8">
    <location>
        <begin position="153"/>
        <end position="155"/>
    </location>
</feature>
<evidence type="ECO:0000256" key="8">
    <source>
        <dbReference type="PROSITE-ProRule" id="PRU01050"/>
    </source>
</evidence>
<dbReference type="OrthoDB" id="9805918at2"/>
<dbReference type="CDD" id="cd22534">
    <property type="entry name" value="KH-II_Era"/>
    <property type="match status" value="1"/>
</dbReference>
<dbReference type="PANTHER" id="PTHR42698">
    <property type="entry name" value="GTPASE ERA"/>
    <property type="match status" value="1"/>
</dbReference>
<feature type="region of interest" description="G4" evidence="8">
    <location>
        <begin position="123"/>
        <end position="126"/>
    </location>
</feature>
<dbReference type="GO" id="GO:0043024">
    <property type="term" value="F:ribosomal small subunit binding"/>
    <property type="evidence" value="ECO:0007669"/>
    <property type="project" value="TreeGrafter"/>
</dbReference>
<dbReference type="PRINTS" id="PR00326">
    <property type="entry name" value="GTP1OBG"/>
</dbReference>
<evidence type="ECO:0000256" key="6">
    <source>
        <dbReference type="ARBA" id="ARBA00023134"/>
    </source>
</evidence>
<dbReference type="SUPFAM" id="SSF52540">
    <property type="entry name" value="P-loop containing nucleoside triphosphate hydrolases"/>
    <property type="match status" value="1"/>
</dbReference>
<proteinExistence type="inferred from homology"/>
<dbReference type="Pfam" id="PF07650">
    <property type="entry name" value="KH_2"/>
    <property type="match status" value="1"/>
</dbReference>
<feature type="domain" description="Era-type G" evidence="9">
    <location>
        <begin position="7"/>
        <end position="174"/>
    </location>
</feature>
<dbReference type="Gene3D" id="3.40.50.300">
    <property type="entry name" value="P-loop containing nucleotide triphosphate hydrolases"/>
    <property type="match status" value="1"/>
</dbReference>